<protein>
    <submittedName>
        <fullName evidence="1">Carbon monoxide dehydrogenase subunit G</fullName>
    </submittedName>
</protein>
<gene>
    <name evidence="1" type="ORF">J2Z81_002131</name>
</gene>
<name>A0ABS4S9H7_9BACI</name>
<keyword evidence="2" id="KW-1185">Reference proteome</keyword>
<dbReference type="RefSeq" id="WP_226371314.1">
    <property type="nucleotide sequence ID" value="NZ_JAGIKX010000020.1"/>
</dbReference>
<evidence type="ECO:0000313" key="1">
    <source>
        <dbReference type="EMBL" id="MBP2258160.1"/>
    </source>
</evidence>
<dbReference type="EMBL" id="JAGIKX010000020">
    <property type="protein sequence ID" value="MBP2258160.1"/>
    <property type="molecule type" value="Genomic_DNA"/>
</dbReference>
<dbReference type="SUPFAM" id="SSF55961">
    <property type="entry name" value="Bet v1-like"/>
    <property type="match status" value="1"/>
</dbReference>
<dbReference type="Pfam" id="PF06240">
    <property type="entry name" value="COXG"/>
    <property type="match status" value="1"/>
</dbReference>
<reference evidence="1 2" key="1">
    <citation type="submission" date="2021-03" db="EMBL/GenBank/DDBJ databases">
        <title>Genomic Encyclopedia of Type Strains, Phase IV (KMG-IV): sequencing the most valuable type-strain genomes for metagenomic binning, comparative biology and taxonomic classification.</title>
        <authorList>
            <person name="Goeker M."/>
        </authorList>
    </citation>
    <scope>NUCLEOTIDE SEQUENCE [LARGE SCALE GENOMIC DNA]</scope>
    <source>
        <strain evidence="1 2">DSM 25790</strain>
    </source>
</reference>
<evidence type="ECO:0000313" key="2">
    <source>
        <dbReference type="Proteomes" id="UP001519294"/>
    </source>
</evidence>
<accession>A0ABS4S9H7</accession>
<proteinExistence type="predicted"/>
<dbReference type="Proteomes" id="UP001519294">
    <property type="component" value="Unassembled WGS sequence"/>
</dbReference>
<organism evidence="1 2">
    <name type="scientific">Virgibacillus alimentarius</name>
    <dbReference type="NCBI Taxonomy" id="698769"/>
    <lineage>
        <taxon>Bacteria</taxon>
        <taxon>Bacillati</taxon>
        <taxon>Bacillota</taxon>
        <taxon>Bacilli</taxon>
        <taxon>Bacillales</taxon>
        <taxon>Bacillaceae</taxon>
        <taxon>Virgibacillus</taxon>
    </lineage>
</organism>
<sequence>MPKGLHDSTITIPIDFVWSFVSNMNNWAPLVPGYMEHEIINDRESTWKFKGDIGIVQKTVHLKIEIIKWEEPTKVTFQLTGLSENFKGNGYFLAKELSGRETEITGCLDITAKGMMAPVVNPILKSFIPKTTKEFTESVVDKMANDMRILVT</sequence>
<dbReference type="Gene3D" id="3.30.530.20">
    <property type="match status" value="1"/>
</dbReference>
<dbReference type="InterPro" id="IPR023393">
    <property type="entry name" value="START-like_dom_sf"/>
</dbReference>
<dbReference type="CDD" id="cd07812">
    <property type="entry name" value="SRPBCC"/>
    <property type="match status" value="1"/>
</dbReference>
<comment type="caution">
    <text evidence="1">The sequence shown here is derived from an EMBL/GenBank/DDBJ whole genome shotgun (WGS) entry which is preliminary data.</text>
</comment>
<dbReference type="InterPro" id="IPR010419">
    <property type="entry name" value="CO_DH_gsu"/>
</dbReference>